<evidence type="ECO:0000256" key="1">
    <source>
        <dbReference type="ARBA" id="ARBA00005091"/>
    </source>
</evidence>
<dbReference type="HOGENOM" id="CLU_048577_4_0_10"/>
<proteinExistence type="inferred from homology"/>
<keyword evidence="4 9" id="KW-0028">Amino-acid biosynthesis</keyword>
<keyword evidence="11" id="KW-0413">Isomerase</keyword>
<dbReference type="SUPFAM" id="SSF51366">
    <property type="entry name" value="Ribulose-phoshate binding barrel"/>
    <property type="match status" value="1"/>
</dbReference>
<evidence type="ECO:0000313" key="11">
    <source>
        <dbReference type="EMBL" id="AEA45517.1"/>
    </source>
</evidence>
<dbReference type="Pfam" id="PF00977">
    <property type="entry name" value="His_biosynth"/>
    <property type="match status" value="1"/>
</dbReference>
<dbReference type="InterPro" id="IPR004651">
    <property type="entry name" value="HisF"/>
</dbReference>
<keyword evidence="12" id="KW-1185">Reference proteome</keyword>
<evidence type="ECO:0000256" key="7">
    <source>
        <dbReference type="ARBA" id="ARBA00025475"/>
    </source>
</evidence>
<gene>
    <name evidence="9" type="primary">hisF</name>
    <name evidence="11" type="ordered locus">Fluta_3548</name>
</gene>
<feature type="active site" evidence="9">
    <location>
        <position position="131"/>
    </location>
</feature>
<dbReference type="EC" id="4.3.2.10" evidence="9"/>
<dbReference type="EMBL" id="CP002542">
    <property type="protein sequence ID" value="AEA45517.1"/>
    <property type="molecule type" value="Genomic_DNA"/>
</dbReference>
<evidence type="ECO:0000256" key="2">
    <source>
        <dbReference type="ARBA" id="ARBA00009667"/>
    </source>
</evidence>
<comment type="similarity">
    <text evidence="2 9 10">Belongs to the HisA/HisF family.</text>
</comment>
<comment type="subunit">
    <text evidence="3 9">Heterodimer of HisH and HisF.</text>
</comment>
<dbReference type="UniPathway" id="UPA00031">
    <property type="reaction ID" value="UER00010"/>
</dbReference>
<evidence type="ECO:0000256" key="9">
    <source>
        <dbReference type="HAMAP-Rule" id="MF_01013"/>
    </source>
</evidence>
<dbReference type="PANTHER" id="PTHR21235">
    <property type="entry name" value="IMIDAZOLE GLYCEROL PHOSPHATE SYNTHASE SUBUNIT HISF/H IGP SYNTHASE SUBUNIT HISF/H"/>
    <property type="match status" value="1"/>
</dbReference>
<comment type="catalytic activity">
    <reaction evidence="8 9">
        <text>5-[(5-phospho-1-deoxy-D-ribulos-1-ylimino)methylamino]-1-(5-phospho-beta-D-ribosyl)imidazole-4-carboxamide + L-glutamine = D-erythro-1-(imidazol-4-yl)glycerol 3-phosphate + 5-amino-1-(5-phospho-beta-D-ribosyl)imidazole-4-carboxamide + L-glutamate + H(+)</text>
        <dbReference type="Rhea" id="RHEA:24793"/>
        <dbReference type="ChEBI" id="CHEBI:15378"/>
        <dbReference type="ChEBI" id="CHEBI:29985"/>
        <dbReference type="ChEBI" id="CHEBI:58278"/>
        <dbReference type="ChEBI" id="CHEBI:58359"/>
        <dbReference type="ChEBI" id="CHEBI:58475"/>
        <dbReference type="ChEBI" id="CHEBI:58525"/>
        <dbReference type="EC" id="4.3.2.10"/>
    </reaction>
</comment>
<evidence type="ECO:0000256" key="8">
    <source>
        <dbReference type="ARBA" id="ARBA00047838"/>
    </source>
</evidence>
<keyword evidence="5 9" id="KW-0368">Histidine biosynthesis</keyword>
<dbReference type="RefSeq" id="WP_013688284.1">
    <property type="nucleotide sequence ID" value="NC_015321.1"/>
</dbReference>
<feature type="active site" evidence="9">
    <location>
        <position position="12"/>
    </location>
</feature>
<evidence type="ECO:0000256" key="4">
    <source>
        <dbReference type="ARBA" id="ARBA00022605"/>
    </source>
</evidence>
<dbReference type="CDD" id="cd04731">
    <property type="entry name" value="HisF"/>
    <property type="match status" value="1"/>
</dbReference>
<comment type="function">
    <text evidence="7 9">IGPS catalyzes the conversion of PRFAR and glutamine to IGP, AICAR and glutamate. The HisF subunit catalyzes the cyclization activity that produces IGP and AICAR from PRFAR using the ammonia provided by the HisH subunit.</text>
</comment>
<reference evidence="11 12" key="1">
    <citation type="journal article" date="2011" name="Stand. Genomic Sci.">
        <title>Complete genome sequence of the gliding freshwater bacterium Fluviicola taffensis type strain (RW262).</title>
        <authorList>
            <person name="Woyke T."/>
            <person name="Chertkov O."/>
            <person name="Lapidus A."/>
            <person name="Nolan M."/>
            <person name="Lucas S."/>
            <person name="Del Rio T.G."/>
            <person name="Tice H."/>
            <person name="Cheng J.F."/>
            <person name="Tapia R."/>
            <person name="Han C."/>
            <person name="Goodwin L."/>
            <person name="Pitluck S."/>
            <person name="Liolios K."/>
            <person name="Pagani I."/>
            <person name="Ivanova N."/>
            <person name="Huntemann M."/>
            <person name="Mavromatis K."/>
            <person name="Mikhailova N."/>
            <person name="Pati A."/>
            <person name="Chen A."/>
            <person name="Palaniappan K."/>
            <person name="Land M."/>
            <person name="Hauser L."/>
            <person name="Brambilla E.M."/>
            <person name="Rohde M."/>
            <person name="Mwirichia R."/>
            <person name="Sikorski J."/>
            <person name="Tindall B.J."/>
            <person name="Goker M."/>
            <person name="Bristow J."/>
            <person name="Eisen J.A."/>
            <person name="Markowitz V."/>
            <person name="Hugenholtz P."/>
            <person name="Klenk H.P."/>
            <person name="Kyrpides N.C."/>
        </authorList>
    </citation>
    <scope>NUCLEOTIDE SEQUENCE [LARGE SCALE GENOMIC DNA]</scope>
    <source>
        <strain evidence="12">DSM 16823 / RW262 / RW262</strain>
    </source>
</reference>
<keyword evidence="9" id="KW-0963">Cytoplasm</keyword>
<dbReference type="InterPro" id="IPR006062">
    <property type="entry name" value="His_biosynth"/>
</dbReference>
<dbReference type="GO" id="GO:0000107">
    <property type="term" value="F:imidazoleglycerol-phosphate synthase activity"/>
    <property type="evidence" value="ECO:0007669"/>
    <property type="project" value="UniProtKB-UniRule"/>
</dbReference>
<dbReference type="Gene3D" id="3.20.20.70">
    <property type="entry name" value="Aldolase class I"/>
    <property type="match status" value="1"/>
</dbReference>
<evidence type="ECO:0000256" key="3">
    <source>
        <dbReference type="ARBA" id="ARBA00011152"/>
    </source>
</evidence>
<dbReference type="GO" id="GO:0005737">
    <property type="term" value="C:cytoplasm"/>
    <property type="evidence" value="ECO:0007669"/>
    <property type="project" value="UniProtKB-SubCell"/>
</dbReference>
<dbReference type="PANTHER" id="PTHR21235:SF2">
    <property type="entry name" value="IMIDAZOLE GLYCEROL PHOSPHATE SYNTHASE HISHF"/>
    <property type="match status" value="1"/>
</dbReference>
<dbReference type="AlphaFoldDB" id="F2IDA2"/>
<dbReference type="HAMAP" id="MF_01013">
    <property type="entry name" value="HisF"/>
    <property type="match status" value="1"/>
</dbReference>
<comment type="subcellular location">
    <subcellularLocation>
        <location evidence="9">Cytoplasm</location>
    </subcellularLocation>
</comment>
<dbReference type="KEGG" id="fte:Fluta_3548"/>
<accession>F2IDA2</accession>
<dbReference type="NCBIfam" id="TIGR00735">
    <property type="entry name" value="hisF"/>
    <property type="match status" value="1"/>
</dbReference>
<reference evidence="12" key="2">
    <citation type="submission" date="2011-02" db="EMBL/GenBank/DDBJ databases">
        <title>The complete genome of Fluviicola taffensis DSM 16823.</title>
        <authorList>
            <consortium name="US DOE Joint Genome Institute (JGI-PGF)"/>
            <person name="Lucas S."/>
            <person name="Copeland A."/>
            <person name="Lapidus A."/>
            <person name="Bruce D."/>
            <person name="Goodwin L."/>
            <person name="Pitluck S."/>
            <person name="Kyrpides N."/>
            <person name="Mavromatis K."/>
            <person name="Ivanova N."/>
            <person name="Mikhailova N."/>
            <person name="Pagani I."/>
            <person name="Chertkov O."/>
            <person name="Detter J.C."/>
            <person name="Han C."/>
            <person name="Tapia R."/>
            <person name="Land M."/>
            <person name="Hauser L."/>
            <person name="Markowitz V."/>
            <person name="Cheng J.-F."/>
            <person name="Hugenholtz P."/>
            <person name="Woyke T."/>
            <person name="Wu D."/>
            <person name="Tindall B."/>
            <person name="Pomrenke H.G."/>
            <person name="Brambilla E."/>
            <person name="Klenk H.-P."/>
            <person name="Eisen J.A."/>
        </authorList>
    </citation>
    <scope>NUCLEOTIDE SEQUENCE [LARGE SCALE GENOMIC DNA]</scope>
    <source>
        <strain evidence="12">DSM 16823 / RW262 / RW262</strain>
    </source>
</reference>
<dbReference type="GO" id="GO:0016829">
    <property type="term" value="F:lyase activity"/>
    <property type="evidence" value="ECO:0007669"/>
    <property type="project" value="UniProtKB-KW"/>
</dbReference>
<comment type="pathway">
    <text evidence="1 9">Amino-acid biosynthesis; L-histidine biosynthesis; L-histidine from 5-phospho-alpha-D-ribose 1-diphosphate: step 5/9.</text>
</comment>
<dbReference type="InterPro" id="IPR013785">
    <property type="entry name" value="Aldolase_TIM"/>
</dbReference>
<evidence type="ECO:0000313" key="12">
    <source>
        <dbReference type="Proteomes" id="UP000007463"/>
    </source>
</evidence>
<dbReference type="OrthoDB" id="9781903at2"/>
<dbReference type="GO" id="GO:0000105">
    <property type="term" value="P:L-histidine biosynthetic process"/>
    <property type="evidence" value="ECO:0007669"/>
    <property type="project" value="UniProtKB-UniRule"/>
</dbReference>
<name>F2IDA2_FLUTR</name>
<evidence type="ECO:0000256" key="10">
    <source>
        <dbReference type="RuleBase" id="RU003657"/>
    </source>
</evidence>
<evidence type="ECO:0000256" key="5">
    <source>
        <dbReference type="ARBA" id="ARBA00023102"/>
    </source>
</evidence>
<evidence type="ECO:0000256" key="6">
    <source>
        <dbReference type="ARBA" id="ARBA00023239"/>
    </source>
</evidence>
<dbReference type="GO" id="GO:0016853">
    <property type="term" value="F:isomerase activity"/>
    <property type="evidence" value="ECO:0007669"/>
    <property type="project" value="UniProtKB-KW"/>
</dbReference>
<keyword evidence="6 9" id="KW-0456">Lyase</keyword>
<dbReference type="STRING" id="755732.Fluta_3548"/>
<sequence>MQVYKRIIPCLDVQNGRTVKGIQFESIRDAGDPVQLAKFYAEQGADELVLLDISATNEERATFIPIVEAVAAQVNIPFTVGGGISSVEAARNLLRSGADKISVNSSAVKRPELISELAEAFGNQCVVVAIDIRKVESGWTVHTHGGKQDTGIDALKWAEDAVLRGAGELLITSMDGDGTKKGFALDFYQEIEQLVSVPIIASGGAGTIEHFEELFSKTGITGGLAASIFHFSEISIPELKKGLSKKVRIRN</sequence>
<organism evidence="11 12">
    <name type="scientific">Fluviicola taffensis (strain DSM 16823 / NCIMB 13979 / RW262)</name>
    <dbReference type="NCBI Taxonomy" id="755732"/>
    <lineage>
        <taxon>Bacteria</taxon>
        <taxon>Pseudomonadati</taxon>
        <taxon>Bacteroidota</taxon>
        <taxon>Flavobacteriia</taxon>
        <taxon>Flavobacteriales</taxon>
        <taxon>Crocinitomicaceae</taxon>
        <taxon>Fluviicola</taxon>
    </lineage>
</organism>
<dbReference type="InterPro" id="IPR011060">
    <property type="entry name" value="RibuloseP-bd_barrel"/>
</dbReference>
<dbReference type="InterPro" id="IPR050064">
    <property type="entry name" value="IGPS_HisA/HisF"/>
</dbReference>
<protein>
    <recommendedName>
        <fullName evidence="9">Imidazole glycerol phosphate synthase subunit HisF</fullName>
        <ecNumber evidence="9">4.3.2.10</ecNumber>
    </recommendedName>
    <alternativeName>
        <fullName evidence="9">IGP synthase cyclase subunit</fullName>
    </alternativeName>
    <alternativeName>
        <fullName evidence="9">IGP synthase subunit HisF</fullName>
    </alternativeName>
    <alternativeName>
        <fullName evidence="9">ImGP synthase subunit HisF</fullName>
        <shortName evidence="9">IGPS subunit HisF</shortName>
    </alternativeName>
</protein>
<dbReference type="eggNOG" id="COG0107">
    <property type="taxonomic scope" value="Bacteria"/>
</dbReference>
<dbReference type="Proteomes" id="UP000007463">
    <property type="component" value="Chromosome"/>
</dbReference>